<proteinExistence type="predicted"/>
<gene>
    <name evidence="2" type="ORF">F1559_001567</name>
</gene>
<evidence type="ECO:0000256" key="1">
    <source>
        <dbReference type="SAM" id="MobiDB-lite"/>
    </source>
</evidence>
<keyword evidence="3" id="KW-1185">Reference proteome</keyword>
<name>A0A7J7IPV8_9RHOD</name>
<dbReference type="OrthoDB" id="10562813at2759"/>
<dbReference type="EMBL" id="VWRR01000001">
    <property type="protein sequence ID" value="KAF6005155.1"/>
    <property type="molecule type" value="Genomic_DNA"/>
</dbReference>
<protein>
    <submittedName>
        <fullName evidence="2">Uncharacterized protein</fullName>
    </submittedName>
</protein>
<reference evidence="2 3" key="1">
    <citation type="journal article" date="2020" name="J. Phycol.">
        <title>Comparative genome analysis reveals Cyanidiococcus gen. nov., a new extremophilic red algal genus sister to Cyanidioschyzon (Cyanidioschyzonaceae, Rhodophyta).</title>
        <authorList>
            <person name="Liu S.-L."/>
            <person name="Chiang Y.-R."/>
            <person name="Yoon H.S."/>
            <person name="Fu H.-Y."/>
        </authorList>
    </citation>
    <scope>NUCLEOTIDE SEQUENCE [LARGE SCALE GENOMIC DNA]</scope>
    <source>
        <strain evidence="2 3">THAL066</strain>
    </source>
</reference>
<dbReference type="Proteomes" id="UP000530660">
    <property type="component" value="Unassembled WGS sequence"/>
</dbReference>
<feature type="region of interest" description="Disordered" evidence="1">
    <location>
        <begin position="492"/>
        <end position="514"/>
    </location>
</feature>
<feature type="compositionally biased region" description="Basic and acidic residues" evidence="1">
    <location>
        <begin position="502"/>
        <end position="514"/>
    </location>
</feature>
<dbReference type="AlphaFoldDB" id="A0A7J7IPV8"/>
<feature type="region of interest" description="Disordered" evidence="1">
    <location>
        <begin position="253"/>
        <end position="273"/>
    </location>
</feature>
<organism evidence="2 3">
    <name type="scientific">Cyanidiococcus yangmingshanensis</name>
    <dbReference type="NCBI Taxonomy" id="2690220"/>
    <lineage>
        <taxon>Eukaryota</taxon>
        <taxon>Rhodophyta</taxon>
        <taxon>Bangiophyceae</taxon>
        <taxon>Cyanidiales</taxon>
        <taxon>Cyanidiaceae</taxon>
        <taxon>Cyanidiococcus</taxon>
    </lineage>
</organism>
<evidence type="ECO:0000313" key="2">
    <source>
        <dbReference type="EMBL" id="KAF6005155.1"/>
    </source>
</evidence>
<sequence>MNRARRLREDVVFLPRRQQNSAAEAHHELGSGDQRSVSGLGTKATSSSIETFWAVLAGKKDSVGETALVGKRKRLSSEAAVQKPNPYVNELLLSQVQNARQADRHRKLYQYVPGEWIRWSRELRALYRREQEWETWLRLGRYVTALAVKQSRQEQPLPGPYTNGSLGAESAALEPWDRPLLAAESELDSYEAALDASSLFHPDSALFSHPLASPPLVWLTPPTPITKASLDLMLPAERRRLRHQRRLQRRQELERLSKMRSHAAATGPSASLEARQARAGSAYSALDAESLRQIAMAMVTERMQQHEARNAASKRPSPERSMLRAQKRARDRSRELLTTAYAFYSDRMAANSIYRLIHHLSAMVVRVGLDSVILWRRGGLSTLADSQIKLAFPVFIVTQGGAVTTRKWDAFLQRRISRPAYNLTWVRIWQGSWTTLLPVALHSNVYTAATEAEVRKIVNEAQVAELYDVARAQFLLRTRWTTEAFSSSGFVPTERNNQSGHLEYRDTGKDGIGG</sequence>
<feature type="region of interest" description="Disordered" evidence="1">
    <location>
        <begin position="18"/>
        <end position="41"/>
    </location>
</feature>
<evidence type="ECO:0000313" key="3">
    <source>
        <dbReference type="Proteomes" id="UP000530660"/>
    </source>
</evidence>
<accession>A0A7J7IPV8</accession>
<feature type="region of interest" description="Disordered" evidence="1">
    <location>
        <begin position="304"/>
        <end position="329"/>
    </location>
</feature>
<comment type="caution">
    <text evidence="2">The sequence shown here is derived from an EMBL/GenBank/DDBJ whole genome shotgun (WGS) entry which is preliminary data.</text>
</comment>